<dbReference type="Proteomes" id="UP001642409">
    <property type="component" value="Unassembled WGS sequence"/>
</dbReference>
<dbReference type="EMBL" id="CATOUU010001061">
    <property type="protein sequence ID" value="CAI9969636.1"/>
    <property type="molecule type" value="Genomic_DNA"/>
</dbReference>
<sequence length="242" mass="27548">MSIVYFNYLSDCQNVCSNGYCNYSYSYQHGKNMYRCVQNPAGIYNTFSSCINNCSNGYCNQTYNSYYSRQEYTCVANFPGIYNSQSSCNDNCYNSNCDANYSSSHNRYEYYCVQYTSNSGYWCLLLLLIPVLAGLVTAIICCNKKRIAAKSIQKQAQKQQRDELIVQAVNEVTLPNGQTGLFVPLTQTQQDKLHSNNQVKIYQPQPIFKPQPVQMIDKSAPQLQTVQNPQVQAIKIMPVMPI</sequence>
<keyword evidence="1" id="KW-1133">Transmembrane helix</keyword>
<reference evidence="3 4" key="2">
    <citation type="submission" date="2024-07" db="EMBL/GenBank/DDBJ databases">
        <authorList>
            <person name="Akdeniz Z."/>
        </authorList>
    </citation>
    <scope>NUCLEOTIDE SEQUENCE [LARGE SCALE GENOMIC DNA]</scope>
</reference>
<comment type="caution">
    <text evidence="2">The sequence shown here is derived from an EMBL/GenBank/DDBJ whole genome shotgun (WGS) entry which is preliminary data.</text>
</comment>
<evidence type="ECO:0000313" key="3">
    <source>
        <dbReference type="EMBL" id="CAL6078197.1"/>
    </source>
</evidence>
<evidence type="ECO:0000313" key="4">
    <source>
        <dbReference type="Proteomes" id="UP001642409"/>
    </source>
</evidence>
<feature type="transmembrane region" description="Helical" evidence="1">
    <location>
        <begin position="119"/>
        <end position="142"/>
    </location>
</feature>
<dbReference type="AlphaFoldDB" id="A0AA86R936"/>
<name>A0AA86R936_9EUKA</name>
<keyword evidence="1" id="KW-0472">Membrane</keyword>
<evidence type="ECO:0000313" key="2">
    <source>
        <dbReference type="EMBL" id="CAI9969636.1"/>
    </source>
</evidence>
<keyword evidence="1" id="KW-0812">Transmembrane</keyword>
<protein>
    <submittedName>
        <fullName evidence="3">Hypothetical_protein</fullName>
    </submittedName>
</protein>
<accession>A0AA86R936</accession>
<proteinExistence type="predicted"/>
<organism evidence="2">
    <name type="scientific">Hexamita inflata</name>
    <dbReference type="NCBI Taxonomy" id="28002"/>
    <lineage>
        <taxon>Eukaryota</taxon>
        <taxon>Metamonada</taxon>
        <taxon>Diplomonadida</taxon>
        <taxon>Hexamitidae</taxon>
        <taxon>Hexamitinae</taxon>
        <taxon>Hexamita</taxon>
    </lineage>
</organism>
<reference evidence="2" key="1">
    <citation type="submission" date="2023-06" db="EMBL/GenBank/DDBJ databases">
        <authorList>
            <person name="Kurt Z."/>
        </authorList>
    </citation>
    <scope>NUCLEOTIDE SEQUENCE</scope>
</reference>
<keyword evidence="4" id="KW-1185">Reference proteome</keyword>
<evidence type="ECO:0000256" key="1">
    <source>
        <dbReference type="SAM" id="Phobius"/>
    </source>
</evidence>
<gene>
    <name evidence="2" type="ORF">HINF_LOCUS57281</name>
    <name evidence="3" type="ORF">HINF_LOCUS58789</name>
</gene>
<dbReference type="EMBL" id="CAXDID020000332">
    <property type="protein sequence ID" value="CAL6078197.1"/>
    <property type="molecule type" value="Genomic_DNA"/>
</dbReference>